<dbReference type="Pfam" id="PF14237">
    <property type="entry name" value="GYF_2"/>
    <property type="match status" value="1"/>
</dbReference>
<sequence length="159" mass="16970">MSSTRTSNSDDKRWMYRDVSLGINVGPYTPKQIRQAVIDRIITKDTPISPNGSKWVSAGEVDQLKPYFGGIPATNADEPPTIRTPPLLDNLSRLNYILCIVGAFCGLIGAVFCAANVSLALAISLTISTGTFCLLTASMGAGLSYIGLTYAHVRTLSLG</sequence>
<evidence type="ECO:0000313" key="3">
    <source>
        <dbReference type="EMBL" id="QDU60440.1"/>
    </source>
</evidence>
<evidence type="ECO:0000313" key="4">
    <source>
        <dbReference type="Proteomes" id="UP000317093"/>
    </source>
</evidence>
<keyword evidence="1" id="KW-1133">Transmembrane helix</keyword>
<feature type="transmembrane region" description="Helical" evidence="1">
    <location>
        <begin position="96"/>
        <end position="123"/>
    </location>
</feature>
<gene>
    <name evidence="3" type="ORF">Pan216_12790</name>
</gene>
<keyword evidence="1" id="KW-0812">Transmembrane</keyword>
<keyword evidence="4" id="KW-1185">Reference proteome</keyword>
<reference evidence="3 4" key="1">
    <citation type="submission" date="2019-02" db="EMBL/GenBank/DDBJ databases">
        <title>Deep-cultivation of Planctomycetes and their phenomic and genomic characterization uncovers novel biology.</title>
        <authorList>
            <person name="Wiegand S."/>
            <person name="Jogler M."/>
            <person name="Boedeker C."/>
            <person name="Pinto D."/>
            <person name="Vollmers J."/>
            <person name="Rivas-Marin E."/>
            <person name="Kohn T."/>
            <person name="Peeters S.H."/>
            <person name="Heuer A."/>
            <person name="Rast P."/>
            <person name="Oberbeckmann S."/>
            <person name="Bunk B."/>
            <person name="Jeske O."/>
            <person name="Meyerdierks A."/>
            <person name="Storesund J.E."/>
            <person name="Kallscheuer N."/>
            <person name="Luecker S."/>
            <person name="Lage O.M."/>
            <person name="Pohl T."/>
            <person name="Merkel B.J."/>
            <person name="Hornburger P."/>
            <person name="Mueller R.-W."/>
            <person name="Bruemmer F."/>
            <person name="Labrenz M."/>
            <person name="Spormann A.M."/>
            <person name="Op den Camp H."/>
            <person name="Overmann J."/>
            <person name="Amann R."/>
            <person name="Jetten M.S.M."/>
            <person name="Mascher T."/>
            <person name="Medema M.H."/>
            <person name="Devos D.P."/>
            <person name="Kaster A.-K."/>
            <person name="Ovreas L."/>
            <person name="Rohde M."/>
            <person name="Galperin M.Y."/>
            <person name="Jogler C."/>
        </authorList>
    </citation>
    <scope>NUCLEOTIDE SEQUENCE [LARGE SCALE GENOMIC DNA]</scope>
    <source>
        <strain evidence="3 4">Pan216</strain>
    </source>
</reference>
<protein>
    <recommendedName>
        <fullName evidence="2">GYF domain-containing protein</fullName>
    </recommendedName>
</protein>
<feature type="domain" description="GYF" evidence="2">
    <location>
        <begin position="23"/>
        <end position="64"/>
    </location>
</feature>
<feature type="transmembrane region" description="Helical" evidence="1">
    <location>
        <begin position="129"/>
        <end position="153"/>
    </location>
</feature>
<dbReference type="Proteomes" id="UP000317093">
    <property type="component" value="Chromosome"/>
</dbReference>
<proteinExistence type="predicted"/>
<dbReference type="AlphaFoldDB" id="A0A518B0E1"/>
<dbReference type="EMBL" id="CP036279">
    <property type="protein sequence ID" value="QDU60440.1"/>
    <property type="molecule type" value="Genomic_DNA"/>
</dbReference>
<evidence type="ECO:0000259" key="2">
    <source>
        <dbReference type="Pfam" id="PF14237"/>
    </source>
</evidence>
<dbReference type="RefSeq" id="WP_145256266.1">
    <property type="nucleotide sequence ID" value="NZ_CP036279.1"/>
</dbReference>
<dbReference type="KEGG" id="knv:Pan216_12790"/>
<dbReference type="InterPro" id="IPR025640">
    <property type="entry name" value="GYF_2"/>
</dbReference>
<keyword evidence="1" id="KW-0472">Membrane</keyword>
<organism evidence="3 4">
    <name type="scientific">Kolteria novifilia</name>
    <dbReference type="NCBI Taxonomy" id="2527975"/>
    <lineage>
        <taxon>Bacteria</taxon>
        <taxon>Pseudomonadati</taxon>
        <taxon>Planctomycetota</taxon>
        <taxon>Planctomycetia</taxon>
        <taxon>Kolteriales</taxon>
        <taxon>Kolteriaceae</taxon>
        <taxon>Kolteria</taxon>
    </lineage>
</organism>
<evidence type="ECO:0000256" key="1">
    <source>
        <dbReference type="SAM" id="Phobius"/>
    </source>
</evidence>
<accession>A0A518B0E1</accession>
<name>A0A518B0E1_9BACT</name>